<gene>
    <name evidence="2" type="ORF">BU204_34095</name>
</gene>
<sequence>MKSRKAVAVRRVLPVLAVAVLVLLIGRAALASNSVGTTVGGYGTGTVSGATVQNVSYTFSADGTTITGASLSLTGDLTGKVVAAGFNSAALSTCVTGTYTAATNITTASCSGFAQNTAAAGTLAVAVRQ</sequence>
<keyword evidence="3" id="KW-1185">Reference proteome</keyword>
<keyword evidence="1" id="KW-0732">Signal</keyword>
<proteinExistence type="predicted"/>
<protein>
    <submittedName>
        <fullName evidence="2">Uncharacterized protein</fullName>
    </submittedName>
</protein>
<name>A0A1Q8C2I8_9PSEU</name>
<evidence type="ECO:0000313" key="3">
    <source>
        <dbReference type="Proteomes" id="UP000185596"/>
    </source>
</evidence>
<evidence type="ECO:0000313" key="2">
    <source>
        <dbReference type="EMBL" id="OLF08587.1"/>
    </source>
</evidence>
<organism evidence="2 3">
    <name type="scientific">Actinophytocola xanthii</name>
    <dbReference type="NCBI Taxonomy" id="1912961"/>
    <lineage>
        <taxon>Bacteria</taxon>
        <taxon>Bacillati</taxon>
        <taxon>Actinomycetota</taxon>
        <taxon>Actinomycetes</taxon>
        <taxon>Pseudonocardiales</taxon>
        <taxon>Pseudonocardiaceae</taxon>
    </lineage>
</organism>
<feature type="signal peptide" evidence="1">
    <location>
        <begin position="1"/>
        <end position="31"/>
    </location>
</feature>
<feature type="chain" id="PRO_5012864341" evidence="1">
    <location>
        <begin position="32"/>
        <end position="129"/>
    </location>
</feature>
<reference evidence="2 3" key="1">
    <citation type="submission" date="2016-12" db="EMBL/GenBank/DDBJ databases">
        <title>The draft genome sequence of Actinophytocola sp. 11-183.</title>
        <authorList>
            <person name="Wang W."/>
            <person name="Yuan L."/>
        </authorList>
    </citation>
    <scope>NUCLEOTIDE SEQUENCE [LARGE SCALE GENOMIC DNA]</scope>
    <source>
        <strain evidence="2 3">11-183</strain>
    </source>
</reference>
<accession>A0A1Q8C2I8</accession>
<dbReference type="EMBL" id="MSIE01000093">
    <property type="protein sequence ID" value="OLF08587.1"/>
    <property type="molecule type" value="Genomic_DNA"/>
</dbReference>
<evidence type="ECO:0000256" key="1">
    <source>
        <dbReference type="SAM" id="SignalP"/>
    </source>
</evidence>
<dbReference type="RefSeq" id="WP_075129936.1">
    <property type="nucleotide sequence ID" value="NZ_MSIE01000093.1"/>
</dbReference>
<comment type="caution">
    <text evidence="2">The sequence shown here is derived from an EMBL/GenBank/DDBJ whole genome shotgun (WGS) entry which is preliminary data.</text>
</comment>
<dbReference type="Proteomes" id="UP000185596">
    <property type="component" value="Unassembled WGS sequence"/>
</dbReference>
<dbReference type="AlphaFoldDB" id="A0A1Q8C2I8"/>
<dbReference type="STRING" id="1912961.BU204_34095"/>